<evidence type="ECO:0000313" key="1">
    <source>
        <dbReference type="EMBL" id="AYV19997.1"/>
    </source>
</evidence>
<sequence length="158" mass="18283">MKKLIIIVFLVSTLLGCVSERYFGGNGAEAITYQEHHNFDFAIKNYDETAKQISALVKDIESTDKEATYVIDYKNTRSKKMLEKIFDQYPSHKVVPQRVEFKHVHTMRNDLNIQVTLTRLKTQQCAPAQIQHQIGQPDCFVESMRLKQVSYKSRLVGE</sequence>
<dbReference type="AlphaFoldDB" id="A0A3G4V5D9"/>
<dbReference type="RefSeq" id="WP_124939786.1">
    <property type="nucleotide sequence ID" value="NZ_CP033577.1"/>
</dbReference>
<dbReference type="EMBL" id="CP033577">
    <property type="protein sequence ID" value="AYV19997.1"/>
    <property type="molecule type" value="Genomic_DNA"/>
</dbReference>
<accession>A0A3G4V5D9</accession>
<dbReference type="PROSITE" id="PS51257">
    <property type="entry name" value="PROKAR_LIPOPROTEIN"/>
    <property type="match status" value="1"/>
</dbReference>
<protein>
    <recommendedName>
        <fullName evidence="3">Lipoprotein</fullName>
    </recommendedName>
</protein>
<name>A0A3G4V5D9_9VIBR</name>
<proteinExistence type="predicted"/>
<gene>
    <name evidence="1" type="ORF">ECB94_01205</name>
</gene>
<dbReference type="Proteomes" id="UP000279760">
    <property type="component" value="Chromosome 1"/>
</dbReference>
<reference evidence="1 2" key="1">
    <citation type="submission" date="2018-11" db="EMBL/GenBank/DDBJ databases">
        <title>Complete Genome Sequence of Vbrio mediterranei 117-T6: a Potential Pathogen Bacteria Isolated from the Conchocelis of Pyropia.</title>
        <authorList>
            <person name="Liu Q."/>
        </authorList>
    </citation>
    <scope>NUCLEOTIDE SEQUENCE [LARGE SCALE GENOMIC DNA]</scope>
    <source>
        <strain evidence="1 2">117-T6</strain>
    </source>
</reference>
<organism evidence="1 2">
    <name type="scientific">Vibrio mediterranei</name>
    <dbReference type="NCBI Taxonomy" id="689"/>
    <lineage>
        <taxon>Bacteria</taxon>
        <taxon>Pseudomonadati</taxon>
        <taxon>Pseudomonadota</taxon>
        <taxon>Gammaproteobacteria</taxon>
        <taxon>Vibrionales</taxon>
        <taxon>Vibrionaceae</taxon>
        <taxon>Vibrio</taxon>
    </lineage>
</organism>
<evidence type="ECO:0000313" key="2">
    <source>
        <dbReference type="Proteomes" id="UP000279760"/>
    </source>
</evidence>
<evidence type="ECO:0008006" key="3">
    <source>
        <dbReference type="Google" id="ProtNLM"/>
    </source>
</evidence>